<evidence type="ECO:0000256" key="1">
    <source>
        <dbReference type="ARBA" id="ARBA00010923"/>
    </source>
</evidence>
<organism evidence="5 6">
    <name type="scientific">Desulfobaculum xiamenense</name>
    <dbReference type="NCBI Taxonomy" id="995050"/>
    <lineage>
        <taxon>Bacteria</taxon>
        <taxon>Pseudomonadati</taxon>
        <taxon>Thermodesulfobacteriota</taxon>
        <taxon>Desulfovibrionia</taxon>
        <taxon>Desulfovibrionales</taxon>
        <taxon>Desulfovibrionaceae</taxon>
        <taxon>Desulfobaculum</taxon>
    </lineage>
</organism>
<dbReference type="GO" id="GO:0009307">
    <property type="term" value="P:DNA restriction-modification system"/>
    <property type="evidence" value="ECO:0007669"/>
    <property type="project" value="UniProtKB-KW"/>
</dbReference>
<dbReference type="Pfam" id="PF01420">
    <property type="entry name" value="Methylase_S"/>
    <property type="match status" value="2"/>
</dbReference>
<dbReference type="PANTHER" id="PTHR30408:SF12">
    <property type="entry name" value="TYPE I RESTRICTION ENZYME MJAVIII SPECIFICITY SUBUNIT"/>
    <property type="match status" value="1"/>
</dbReference>
<dbReference type="EC" id="3.1.21.3" evidence="5"/>
<name>A0A846QD95_9BACT</name>
<evidence type="ECO:0000259" key="4">
    <source>
        <dbReference type="Pfam" id="PF01420"/>
    </source>
</evidence>
<reference evidence="5 6" key="1">
    <citation type="submission" date="2020-03" db="EMBL/GenBank/DDBJ databases">
        <title>Genomic Encyclopedia of Type Strains, Phase IV (KMG-IV): sequencing the most valuable type-strain genomes for metagenomic binning, comparative biology and taxonomic classification.</title>
        <authorList>
            <person name="Goeker M."/>
        </authorList>
    </citation>
    <scope>NUCLEOTIDE SEQUENCE [LARGE SCALE GENOMIC DNA]</scope>
    <source>
        <strain evidence="5 6">DSM 24233</strain>
    </source>
</reference>
<dbReference type="AlphaFoldDB" id="A0A846QD95"/>
<sequence length="409" mass="46597">MVPEGWKERTIKQSEIELIDGDRGKNYPNSKEFFNKQYCLFLSAKNVTRQGFKFEECQFITQKKSESLRKGKLRRKDIIITTRGTVGNCALYSDDILFEHIRINSGMLIVRNKDKGIDTEFLYIIFKSPLIEKQIDKFTFGSAQPQLTVKTVGSIKALLPPLPEQKKIARILSTWDKAIETVDKLIENSKQQKKALMQQLLTGKKRLPGFSGEWKEVRLGDLLSKASNGMTYDANATEGLPISRIETISDWKINHKKVGYAPNCVETQKFKLKTGDILYSHINSLSHIGKVAIYNGDRDLYHGMNLLLLRCKPEAADPSYIYFFLNSYHGKKLALRFAKRAINQASISSTDLKSFKMIVPPKEEQKQISQVLKAVSGSLSKQNEIRTVLINEKQALMQQLLTGKRRVEA</sequence>
<accession>A0A846QD95</accession>
<keyword evidence="2" id="KW-0680">Restriction system</keyword>
<keyword evidence="3" id="KW-0238">DNA-binding</keyword>
<dbReference type="GO" id="GO:0009035">
    <property type="term" value="F:type I site-specific deoxyribonuclease activity"/>
    <property type="evidence" value="ECO:0007669"/>
    <property type="project" value="UniProtKB-EC"/>
</dbReference>
<feature type="domain" description="Type I restriction modification DNA specificity" evidence="4">
    <location>
        <begin position="213"/>
        <end position="382"/>
    </location>
</feature>
<evidence type="ECO:0000313" key="6">
    <source>
        <dbReference type="Proteomes" id="UP000580856"/>
    </source>
</evidence>
<evidence type="ECO:0000256" key="2">
    <source>
        <dbReference type="ARBA" id="ARBA00022747"/>
    </source>
</evidence>
<evidence type="ECO:0000313" key="5">
    <source>
        <dbReference type="EMBL" id="NJB66696.1"/>
    </source>
</evidence>
<gene>
    <name evidence="5" type="ORF">GGQ74_000336</name>
</gene>
<feature type="domain" description="Type I restriction modification DNA specificity" evidence="4">
    <location>
        <begin position="3"/>
        <end position="184"/>
    </location>
</feature>
<dbReference type="InterPro" id="IPR000055">
    <property type="entry name" value="Restrct_endonuc_typeI_TRD"/>
</dbReference>
<dbReference type="EMBL" id="JAATJA010000001">
    <property type="protein sequence ID" value="NJB66696.1"/>
    <property type="molecule type" value="Genomic_DNA"/>
</dbReference>
<comment type="similarity">
    <text evidence="1">Belongs to the type-I restriction system S methylase family.</text>
</comment>
<dbReference type="InterPro" id="IPR044946">
    <property type="entry name" value="Restrct_endonuc_typeI_TRD_sf"/>
</dbReference>
<dbReference type="Gene3D" id="1.10.287.1120">
    <property type="entry name" value="Bipartite methylase S protein"/>
    <property type="match status" value="1"/>
</dbReference>
<comment type="caution">
    <text evidence="5">The sequence shown here is derived from an EMBL/GenBank/DDBJ whole genome shotgun (WGS) entry which is preliminary data.</text>
</comment>
<dbReference type="SUPFAM" id="SSF116734">
    <property type="entry name" value="DNA methylase specificity domain"/>
    <property type="match status" value="2"/>
</dbReference>
<dbReference type="CDD" id="cd17522">
    <property type="entry name" value="RMtype1_S_MjaORF1531P-TRD1-CR1_like"/>
    <property type="match status" value="1"/>
</dbReference>
<dbReference type="Gene3D" id="3.90.220.20">
    <property type="entry name" value="DNA methylase specificity domains"/>
    <property type="match status" value="2"/>
</dbReference>
<keyword evidence="6" id="KW-1185">Reference proteome</keyword>
<keyword evidence="5" id="KW-0378">Hydrolase</keyword>
<dbReference type="InterPro" id="IPR052021">
    <property type="entry name" value="Type-I_RS_S_subunit"/>
</dbReference>
<proteinExistence type="inferred from homology"/>
<dbReference type="RefSeq" id="WP_167939812.1">
    <property type="nucleotide sequence ID" value="NZ_JAATJA010000001.1"/>
</dbReference>
<dbReference type="PANTHER" id="PTHR30408">
    <property type="entry name" value="TYPE-1 RESTRICTION ENZYME ECOKI SPECIFICITY PROTEIN"/>
    <property type="match status" value="1"/>
</dbReference>
<dbReference type="Proteomes" id="UP000580856">
    <property type="component" value="Unassembled WGS sequence"/>
</dbReference>
<protein>
    <submittedName>
        <fullName evidence="5">Type I restriction enzyme S subunit</fullName>
        <ecNumber evidence="5">3.1.21.3</ecNumber>
    </submittedName>
</protein>
<evidence type="ECO:0000256" key="3">
    <source>
        <dbReference type="ARBA" id="ARBA00023125"/>
    </source>
</evidence>
<dbReference type="GO" id="GO:0003677">
    <property type="term" value="F:DNA binding"/>
    <property type="evidence" value="ECO:0007669"/>
    <property type="project" value="UniProtKB-KW"/>
</dbReference>